<dbReference type="EMBL" id="JAVRQU010000001">
    <property type="protein sequence ID" value="KAK5708250.1"/>
    <property type="molecule type" value="Genomic_DNA"/>
</dbReference>
<dbReference type="AlphaFoldDB" id="A0AAN7WKM2"/>
<accession>A0AAN7WKM2</accession>
<organism evidence="2 3">
    <name type="scientific">Elasticomyces elasticus</name>
    <dbReference type="NCBI Taxonomy" id="574655"/>
    <lineage>
        <taxon>Eukaryota</taxon>
        <taxon>Fungi</taxon>
        <taxon>Dikarya</taxon>
        <taxon>Ascomycota</taxon>
        <taxon>Pezizomycotina</taxon>
        <taxon>Dothideomycetes</taxon>
        <taxon>Dothideomycetidae</taxon>
        <taxon>Mycosphaerellales</taxon>
        <taxon>Teratosphaeriaceae</taxon>
        <taxon>Elasticomyces</taxon>
    </lineage>
</organism>
<evidence type="ECO:0000313" key="2">
    <source>
        <dbReference type="EMBL" id="KAK5708250.1"/>
    </source>
</evidence>
<evidence type="ECO:0000313" key="3">
    <source>
        <dbReference type="Proteomes" id="UP001310594"/>
    </source>
</evidence>
<sequence>MSKELIAVYNKSPWTIEAVVKAAFPSFPSANSQGDMGNYHKHLPRTDTALPSGPYPGVAGLGETSKDCFAARAKIHQHTFQTAQNSPRHVPPPKGSRSLAPKKEHERRLYQFNAWEGVEQVITSNLLAVYRHNHGLPSDNTLGPALLLMEATFGPLNGSTMPEHQLYSDSRYRAMLPSALLTAFGLPSGTTHPLSALSGPLKTVPQCSDLPTRSKIDLRPNYEHAGNVALELFYFAAKSDTVRSVFVPYSFGRGNSTRYSSAMAAQTLYEAAHEDVVPSNRRIETLSGISFEGHELGRDILSTIRAHCLFCPATFTRGEGQRKGTDQLVTHLNIKGSEWAKSWAIYRRGKAQDANILYHPYICEAVGCSRPFLKKLKFLEHLRESTACLRDNPFWVDEVRGGMVK</sequence>
<protein>
    <submittedName>
        <fullName evidence="2">Uncharacterized protein</fullName>
    </submittedName>
</protein>
<gene>
    <name evidence="2" type="ORF">LTR97_000790</name>
</gene>
<name>A0AAN7WKM2_9PEZI</name>
<evidence type="ECO:0000256" key="1">
    <source>
        <dbReference type="SAM" id="MobiDB-lite"/>
    </source>
</evidence>
<reference evidence="2" key="1">
    <citation type="submission" date="2023-08" db="EMBL/GenBank/DDBJ databases">
        <title>Black Yeasts Isolated from many extreme environments.</title>
        <authorList>
            <person name="Coleine C."/>
            <person name="Stajich J.E."/>
            <person name="Selbmann L."/>
        </authorList>
    </citation>
    <scope>NUCLEOTIDE SEQUENCE</scope>
    <source>
        <strain evidence="2">CCFEE 5810</strain>
    </source>
</reference>
<feature type="region of interest" description="Disordered" evidence="1">
    <location>
        <begin position="79"/>
        <end position="103"/>
    </location>
</feature>
<proteinExistence type="predicted"/>
<comment type="caution">
    <text evidence="2">The sequence shown here is derived from an EMBL/GenBank/DDBJ whole genome shotgun (WGS) entry which is preliminary data.</text>
</comment>
<dbReference type="Proteomes" id="UP001310594">
    <property type="component" value="Unassembled WGS sequence"/>
</dbReference>